<dbReference type="PANTHER" id="PTHR21240:SF19">
    <property type="entry name" value="CATALYTIC_ HYDROLASE"/>
    <property type="match status" value="1"/>
</dbReference>
<reference evidence="3 4" key="1">
    <citation type="journal article" date="2020" name="J. Clin. Microbiol.">
        <title>Assessing the Genetic Diversity of Austrian Corynebacterium diphtheriae Clinical Isolates, 2011-2019.</title>
        <authorList>
            <person name="Schaeffer J."/>
            <person name="Huhulescu S."/>
            <person name="Stoeger A."/>
            <person name="Allerberger F."/>
            <person name="Ruppitsch W."/>
        </authorList>
    </citation>
    <scope>NUCLEOTIDE SEQUENCE [LARGE SCALE GENOMIC DNA]</scope>
    <source>
        <strain evidence="3 4">04-17</strain>
    </source>
</reference>
<protein>
    <submittedName>
        <fullName evidence="3">Amidohydrolase family protein</fullName>
    </submittedName>
</protein>
<evidence type="ECO:0000313" key="4">
    <source>
        <dbReference type="Proteomes" id="UP000615580"/>
    </source>
</evidence>
<dbReference type="InterPro" id="IPR032466">
    <property type="entry name" value="Metal_Hydrolase"/>
</dbReference>
<evidence type="ECO:0000256" key="1">
    <source>
        <dbReference type="ARBA" id="ARBA00023239"/>
    </source>
</evidence>
<dbReference type="Pfam" id="PF04909">
    <property type="entry name" value="Amidohydro_2"/>
    <property type="match status" value="1"/>
</dbReference>
<accession>A0ABS0LFN9</accession>
<comment type="caution">
    <text evidence="3">The sequence shown here is derived from an EMBL/GenBank/DDBJ whole genome shotgun (WGS) entry which is preliminary data.</text>
</comment>
<keyword evidence="1" id="KW-0456">Lyase</keyword>
<dbReference type="EMBL" id="JADQUG010000052">
    <property type="protein sequence ID" value="MBG9354992.1"/>
    <property type="molecule type" value="Genomic_DNA"/>
</dbReference>
<dbReference type="Proteomes" id="UP000615580">
    <property type="component" value="Unassembled WGS sequence"/>
</dbReference>
<dbReference type="SUPFAM" id="SSF51556">
    <property type="entry name" value="Metallo-dependent hydrolases"/>
    <property type="match status" value="1"/>
</dbReference>
<name>A0ABS0LFN9_9CORY</name>
<dbReference type="InterPro" id="IPR032465">
    <property type="entry name" value="ACMSD"/>
</dbReference>
<dbReference type="RefSeq" id="WP_088267945.1">
    <property type="nucleotide sequence ID" value="NZ_CBCSFR010000045.1"/>
</dbReference>
<organism evidence="3 4">
    <name type="scientific">Corynebacterium belfantii</name>
    <dbReference type="NCBI Taxonomy" id="2014537"/>
    <lineage>
        <taxon>Bacteria</taxon>
        <taxon>Bacillati</taxon>
        <taxon>Actinomycetota</taxon>
        <taxon>Actinomycetes</taxon>
        <taxon>Mycobacteriales</taxon>
        <taxon>Corynebacteriaceae</taxon>
        <taxon>Corynebacterium</taxon>
    </lineage>
</organism>
<sequence length="328" mass="36499">MTEQTAGRVAPDSRPVADACSLVYDREGWRAYLRRFIDPAPEYLSVFASAFCKFFGAPLEEYRRIVRESPIDAIEALVCAPERMDVVQTLRDRRRSGVTLEFLMGSAETLPSGETVNESLLRAVDGEPGVDVWAGVPLDDASRALVVIERAVAAGASGANVIPFLDRTPVTATHNTVVFGALEDAGLPVWIHAGHHFSARYQQGADSWRDIDDLARRHPRLVIIIGHAGWPQVLESTLVGARHQHVYLEFSSHRPRTFATEPEWRALIRAARGPLRHKILFGTSQWVNPQTIEELAAEVAALPIRDDVIQDWLEGNAHRLRETLSVQH</sequence>
<dbReference type="PANTHER" id="PTHR21240">
    <property type="entry name" value="2-AMINO-3-CARBOXYLMUCONATE-6-SEMIALDEHYDE DECARBOXYLASE"/>
    <property type="match status" value="1"/>
</dbReference>
<dbReference type="InterPro" id="IPR006680">
    <property type="entry name" value="Amidohydro-rel"/>
</dbReference>
<gene>
    <name evidence="3" type="ORF">I4J41_10540</name>
</gene>
<evidence type="ECO:0000259" key="2">
    <source>
        <dbReference type="Pfam" id="PF04909"/>
    </source>
</evidence>
<proteinExistence type="predicted"/>
<keyword evidence="4" id="KW-1185">Reference proteome</keyword>
<evidence type="ECO:0000313" key="3">
    <source>
        <dbReference type="EMBL" id="MBG9354992.1"/>
    </source>
</evidence>
<feature type="domain" description="Amidohydrolase-related" evidence="2">
    <location>
        <begin position="120"/>
        <end position="320"/>
    </location>
</feature>
<dbReference type="Gene3D" id="3.20.20.140">
    <property type="entry name" value="Metal-dependent hydrolases"/>
    <property type="match status" value="1"/>
</dbReference>